<organism evidence="6 7">
    <name type="scientific">Paenibacillus aurantiacus</name>
    <dbReference type="NCBI Taxonomy" id="1936118"/>
    <lineage>
        <taxon>Bacteria</taxon>
        <taxon>Bacillati</taxon>
        <taxon>Bacillota</taxon>
        <taxon>Bacilli</taxon>
        <taxon>Bacillales</taxon>
        <taxon>Paenibacillaceae</taxon>
        <taxon>Paenibacillus</taxon>
    </lineage>
</organism>
<dbReference type="SMART" id="SM00342">
    <property type="entry name" value="HTH_ARAC"/>
    <property type="match status" value="1"/>
</dbReference>
<dbReference type="PROSITE" id="PS00041">
    <property type="entry name" value="HTH_ARAC_FAMILY_1"/>
    <property type="match status" value="1"/>
</dbReference>
<evidence type="ECO:0000313" key="6">
    <source>
        <dbReference type="EMBL" id="MFB9326120.1"/>
    </source>
</evidence>
<evidence type="ECO:0000313" key="7">
    <source>
        <dbReference type="Proteomes" id="UP001589747"/>
    </source>
</evidence>
<keyword evidence="1" id="KW-0805">Transcription regulation</keyword>
<comment type="caution">
    <text evidence="6">The sequence shown here is derived from an EMBL/GenBank/DDBJ whole genome shotgun (WGS) entry which is preliminary data.</text>
</comment>
<dbReference type="SUPFAM" id="SSF46689">
    <property type="entry name" value="Homeodomain-like"/>
    <property type="match status" value="1"/>
</dbReference>
<keyword evidence="4" id="KW-0472">Membrane</keyword>
<dbReference type="InterPro" id="IPR041522">
    <property type="entry name" value="CdaR_GGDEF"/>
</dbReference>
<protein>
    <submittedName>
        <fullName evidence="6">Helix-turn-helix domain-containing protein</fullName>
    </submittedName>
</protein>
<dbReference type="PANTHER" id="PTHR43280:SF2">
    <property type="entry name" value="HTH-TYPE TRANSCRIPTIONAL REGULATOR EXSA"/>
    <property type="match status" value="1"/>
</dbReference>
<dbReference type="PRINTS" id="PR00032">
    <property type="entry name" value="HTHARAC"/>
</dbReference>
<dbReference type="PROSITE" id="PS01124">
    <property type="entry name" value="HTH_ARAC_FAMILY_2"/>
    <property type="match status" value="1"/>
</dbReference>
<evidence type="ECO:0000259" key="5">
    <source>
        <dbReference type="PROSITE" id="PS01124"/>
    </source>
</evidence>
<gene>
    <name evidence="6" type="ORF">ACFFSY_09375</name>
</gene>
<keyword evidence="4" id="KW-0812">Transmembrane</keyword>
<proteinExistence type="predicted"/>
<dbReference type="EMBL" id="JBHMDO010000017">
    <property type="protein sequence ID" value="MFB9326120.1"/>
    <property type="molecule type" value="Genomic_DNA"/>
</dbReference>
<dbReference type="InterPro" id="IPR020449">
    <property type="entry name" value="Tscrpt_reg_AraC-type_HTH"/>
</dbReference>
<accession>A0ABV5KLL6</accession>
<dbReference type="Proteomes" id="UP001589747">
    <property type="component" value="Unassembled WGS sequence"/>
</dbReference>
<keyword evidence="2" id="KW-0238">DNA-binding</keyword>
<reference evidence="6 7" key="1">
    <citation type="submission" date="2024-09" db="EMBL/GenBank/DDBJ databases">
        <authorList>
            <person name="Sun Q."/>
            <person name="Mori K."/>
        </authorList>
    </citation>
    <scope>NUCLEOTIDE SEQUENCE [LARGE SCALE GENOMIC DNA]</scope>
    <source>
        <strain evidence="6 7">TISTR 2452</strain>
    </source>
</reference>
<name>A0ABV5KLL6_9BACL</name>
<dbReference type="Pfam" id="PF17853">
    <property type="entry name" value="GGDEF_2"/>
    <property type="match status" value="1"/>
</dbReference>
<dbReference type="PANTHER" id="PTHR43280">
    <property type="entry name" value="ARAC-FAMILY TRANSCRIPTIONAL REGULATOR"/>
    <property type="match status" value="1"/>
</dbReference>
<sequence>MPTIRSLWHKRKSIVVAWLLSYSAVLFVPILISLVIYGQASGALKSEIHRANDSLLKQMRYTIDNQMDLMKRLSMEMTWNEKVRQLMYTNMPAKEMPFGAYEVAKALRFYKTSYATIDEFYVVWNEGASVLRPGSIRDMRTAFRTVHATGAMTFEQWSQAVGQRGGSRFAVLPHLYAKPAQSSIAYIAPLPNDLSGRGTGTVVVMADAARFLGAIESISGFSGGLLLILNEDNNILLQSRPDAPELATFMDGSQVKLASPRTGESELFYIESDVSDLKYALILPTALYWEKAEYVRRFTYVSMLISVIGAGILTWFFMRRNYSPIQELIRLLGGRSAGPEREDGNELRMIQRAIVHARSEKDEIASQLQKHQHALRSNMINRLLKGRPDTPVPYEEAFRSFRMTVLSDDYAVLLFVLENEAELDAKLPGIDVSERRRLIPFIIANVVEELAGRFGHAGYMAEADEMLVCLVNLRPDAVDASADLSSIAAEAQSFLRRYEMELTISLGGVHSGLAGIAEAYREAVDAMEYKMVLGKKGIIAYENIRVSPAGGGQTGYYYPLAVEQQLINFIKVGDLGQASAYMDEITSRNFGQPYLSLTLARCLLFNLVGTMVKAVNELGEAGGGPLADDPRWMDRILACDTIQEMREELQALLQDVCAFAEAKRAANVSQERDDTLRDLTAQVVCYIENNYTDANLNVNGIGDVFDLKGSYLSRLFKNQTGEGLLDYIHKTRIAKAKAMIRAKRESITEISRMVGYNDAATFIRVFKKYEGVTPGKYKEIY</sequence>
<dbReference type="RefSeq" id="WP_377493112.1">
    <property type="nucleotide sequence ID" value="NZ_JBHMDO010000017.1"/>
</dbReference>
<dbReference type="Pfam" id="PF12833">
    <property type="entry name" value="HTH_18"/>
    <property type="match status" value="1"/>
</dbReference>
<keyword evidence="3" id="KW-0804">Transcription</keyword>
<dbReference type="Gene3D" id="1.10.10.60">
    <property type="entry name" value="Homeodomain-like"/>
    <property type="match status" value="2"/>
</dbReference>
<evidence type="ECO:0000256" key="1">
    <source>
        <dbReference type="ARBA" id="ARBA00023015"/>
    </source>
</evidence>
<evidence type="ECO:0000256" key="3">
    <source>
        <dbReference type="ARBA" id="ARBA00023163"/>
    </source>
</evidence>
<feature type="transmembrane region" description="Helical" evidence="4">
    <location>
        <begin position="298"/>
        <end position="318"/>
    </location>
</feature>
<keyword evidence="7" id="KW-1185">Reference proteome</keyword>
<dbReference type="InterPro" id="IPR018060">
    <property type="entry name" value="HTH_AraC"/>
</dbReference>
<dbReference type="InterPro" id="IPR009057">
    <property type="entry name" value="Homeodomain-like_sf"/>
</dbReference>
<dbReference type="InterPro" id="IPR018062">
    <property type="entry name" value="HTH_AraC-typ_CS"/>
</dbReference>
<keyword evidence="4" id="KW-1133">Transmembrane helix</keyword>
<feature type="transmembrane region" description="Helical" evidence="4">
    <location>
        <begin position="15"/>
        <end position="37"/>
    </location>
</feature>
<evidence type="ECO:0000256" key="4">
    <source>
        <dbReference type="SAM" id="Phobius"/>
    </source>
</evidence>
<feature type="domain" description="HTH araC/xylS-type" evidence="5">
    <location>
        <begin position="681"/>
        <end position="780"/>
    </location>
</feature>
<evidence type="ECO:0000256" key="2">
    <source>
        <dbReference type="ARBA" id="ARBA00023125"/>
    </source>
</evidence>